<feature type="transmembrane region" description="Helical" evidence="9">
    <location>
        <begin position="20"/>
        <end position="43"/>
    </location>
</feature>
<sequence>MRVNAKQSPPKSAPSPRYKWVALSNTTLGVFMATLDASIVIIAMPAIFRGIGLDPLAPGNISYLLWLIMGYLLVTAVLVVALGRLGDIYGRVRIYNLGFAVFSAASLALSLDPLHGSGGALWLIGFRILQAVGGAMLMANSAAILTDAFPTEQRGMALGVNQIAGLAGQFLGLVAGGILATVDWRAVFWVNVPIGIVGTVWSYRSLREIGTSRPAGIDWAGNITFTCGALALLAGITYGIQPYGGHPTGWTNPVVLAVLAAGLALLVVFVLVETRVAEPMFHIGLFRIRAFAAGNAAALLTAIARGGLQFMLIIWLQGVWLPLHGYAYEDTPLWAGIALIPLTAGFLISGPVSGYLSDRFGARAFATGGLLLMAASFVGLLFLPVDFSYPAFAAIVFANGVGQGMFSAPNTSAIMGSVPPERRGAASGMRATFQNSGMSLSIGIFFSLMVTGLASDLPHTLSSGLQAQGVPAGVAGSVASLPPVSTLFAAFLGQNPIGHLLAPSGVLHTLPPHNAATLTGNDFFPHLISDPLHHGLTVVFLAAAGMAVVAALASVLRGRDTGGSTRGTGATPIRDDATASGKLHR</sequence>
<feature type="transmembrane region" description="Helical" evidence="9">
    <location>
        <begin position="293"/>
        <end position="321"/>
    </location>
</feature>
<dbReference type="Proteomes" id="UP001592531">
    <property type="component" value="Unassembled WGS sequence"/>
</dbReference>
<protein>
    <submittedName>
        <fullName evidence="11">MFS transporter</fullName>
    </submittedName>
</protein>
<evidence type="ECO:0000313" key="12">
    <source>
        <dbReference type="Proteomes" id="UP001592531"/>
    </source>
</evidence>
<dbReference type="PROSITE" id="PS50850">
    <property type="entry name" value="MFS"/>
    <property type="match status" value="1"/>
</dbReference>
<dbReference type="PANTHER" id="PTHR42718">
    <property type="entry name" value="MAJOR FACILITATOR SUPERFAMILY MULTIDRUG TRANSPORTER MFSC"/>
    <property type="match status" value="1"/>
</dbReference>
<dbReference type="SUPFAM" id="SSF103473">
    <property type="entry name" value="MFS general substrate transporter"/>
    <property type="match status" value="1"/>
</dbReference>
<evidence type="ECO:0000313" key="11">
    <source>
        <dbReference type="EMBL" id="MFC1420570.1"/>
    </source>
</evidence>
<feature type="transmembrane region" description="Helical" evidence="9">
    <location>
        <begin position="94"/>
        <end position="114"/>
    </location>
</feature>
<evidence type="ECO:0000256" key="2">
    <source>
        <dbReference type="ARBA" id="ARBA00022448"/>
    </source>
</evidence>
<dbReference type="Gene3D" id="1.20.1250.20">
    <property type="entry name" value="MFS general substrate transporter like domains"/>
    <property type="match status" value="2"/>
</dbReference>
<dbReference type="RefSeq" id="WP_380542061.1">
    <property type="nucleotide sequence ID" value="NZ_JBHFAB010000027.1"/>
</dbReference>
<evidence type="ECO:0000256" key="3">
    <source>
        <dbReference type="ARBA" id="ARBA00022475"/>
    </source>
</evidence>
<feature type="transmembrane region" description="Helical" evidence="9">
    <location>
        <begin position="437"/>
        <end position="455"/>
    </location>
</feature>
<evidence type="ECO:0000256" key="7">
    <source>
        <dbReference type="ARBA" id="ARBA00023251"/>
    </source>
</evidence>
<dbReference type="EMBL" id="JBHFAB010000027">
    <property type="protein sequence ID" value="MFC1420570.1"/>
    <property type="molecule type" value="Genomic_DNA"/>
</dbReference>
<keyword evidence="4 9" id="KW-0812">Transmembrane</keyword>
<reference evidence="11 12" key="1">
    <citation type="submission" date="2024-09" db="EMBL/GenBank/DDBJ databases">
        <authorList>
            <person name="Lee S.D."/>
        </authorList>
    </citation>
    <scope>NUCLEOTIDE SEQUENCE [LARGE SCALE GENOMIC DNA]</scope>
    <source>
        <strain evidence="11 12">N8-3</strain>
    </source>
</reference>
<evidence type="ECO:0000256" key="9">
    <source>
        <dbReference type="SAM" id="Phobius"/>
    </source>
</evidence>
<keyword evidence="3" id="KW-1003">Cell membrane</keyword>
<gene>
    <name evidence="11" type="ORF">ACEZDE_28595</name>
</gene>
<evidence type="ECO:0000259" key="10">
    <source>
        <dbReference type="PROSITE" id="PS50850"/>
    </source>
</evidence>
<keyword evidence="2" id="KW-0813">Transport</keyword>
<feature type="transmembrane region" description="Helical" evidence="9">
    <location>
        <begin position="215"/>
        <end position="238"/>
    </location>
</feature>
<proteinExistence type="predicted"/>
<evidence type="ECO:0000256" key="6">
    <source>
        <dbReference type="ARBA" id="ARBA00023136"/>
    </source>
</evidence>
<keyword evidence="12" id="KW-1185">Reference proteome</keyword>
<keyword evidence="7" id="KW-0046">Antibiotic resistance</keyword>
<dbReference type="PANTHER" id="PTHR42718:SF46">
    <property type="entry name" value="BLR6921 PROTEIN"/>
    <property type="match status" value="1"/>
</dbReference>
<feature type="transmembrane region" description="Helical" evidence="9">
    <location>
        <begin position="120"/>
        <end position="145"/>
    </location>
</feature>
<comment type="caution">
    <text evidence="11">The sequence shown here is derived from an EMBL/GenBank/DDBJ whole genome shotgun (WGS) entry which is preliminary data.</text>
</comment>
<feature type="transmembrane region" description="Helical" evidence="9">
    <location>
        <begin position="186"/>
        <end position="203"/>
    </location>
</feature>
<feature type="domain" description="Major facilitator superfamily (MFS) profile" evidence="10">
    <location>
        <begin position="22"/>
        <end position="497"/>
    </location>
</feature>
<dbReference type="CDD" id="cd17321">
    <property type="entry name" value="MFS_MMR_MDR_like"/>
    <property type="match status" value="1"/>
</dbReference>
<feature type="transmembrane region" description="Helical" evidence="9">
    <location>
        <begin position="63"/>
        <end position="82"/>
    </location>
</feature>
<name>A0ABV6W3K4_9ACTN</name>
<feature type="transmembrane region" description="Helical" evidence="9">
    <location>
        <begin position="364"/>
        <end position="385"/>
    </location>
</feature>
<dbReference type="InterPro" id="IPR020846">
    <property type="entry name" value="MFS_dom"/>
</dbReference>
<evidence type="ECO:0000256" key="5">
    <source>
        <dbReference type="ARBA" id="ARBA00022989"/>
    </source>
</evidence>
<evidence type="ECO:0000256" key="4">
    <source>
        <dbReference type="ARBA" id="ARBA00022692"/>
    </source>
</evidence>
<comment type="subcellular location">
    <subcellularLocation>
        <location evidence="1">Cell membrane</location>
        <topology evidence="1">Multi-pass membrane protein</topology>
    </subcellularLocation>
</comment>
<feature type="transmembrane region" description="Helical" evidence="9">
    <location>
        <begin position="532"/>
        <end position="556"/>
    </location>
</feature>
<dbReference type="Pfam" id="PF07690">
    <property type="entry name" value="MFS_1"/>
    <property type="match status" value="1"/>
</dbReference>
<keyword evidence="5 9" id="KW-1133">Transmembrane helix</keyword>
<keyword evidence="6 9" id="KW-0472">Membrane</keyword>
<evidence type="ECO:0000256" key="1">
    <source>
        <dbReference type="ARBA" id="ARBA00004651"/>
    </source>
</evidence>
<feature type="transmembrane region" description="Helical" evidence="9">
    <location>
        <begin position="250"/>
        <end position="272"/>
    </location>
</feature>
<feature type="transmembrane region" description="Helical" evidence="9">
    <location>
        <begin position="157"/>
        <end position="180"/>
    </location>
</feature>
<feature type="region of interest" description="Disordered" evidence="8">
    <location>
        <begin position="560"/>
        <end position="585"/>
    </location>
</feature>
<accession>A0ABV6W3K4</accession>
<dbReference type="InterPro" id="IPR036259">
    <property type="entry name" value="MFS_trans_sf"/>
</dbReference>
<feature type="transmembrane region" description="Helical" evidence="9">
    <location>
        <begin position="391"/>
        <end position="416"/>
    </location>
</feature>
<dbReference type="InterPro" id="IPR011701">
    <property type="entry name" value="MFS"/>
</dbReference>
<feature type="transmembrane region" description="Helical" evidence="9">
    <location>
        <begin position="333"/>
        <end position="352"/>
    </location>
</feature>
<evidence type="ECO:0000256" key="8">
    <source>
        <dbReference type="SAM" id="MobiDB-lite"/>
    </source>
</evidence>
<organism evidence="11 12">
    <name type="scientific">Streptacidiphilus cavernicola</name>
    <dbReference type="NCBI Taxonomy" id="3342716"/>
    <lineage>
        <taxon>Bacteria</taxon>
        <taxon>Bacillati</taxon>
        <taxon>Actinomycetota</taxon>
        <taxon>Actinomycetes</taxon>
        <taxon>Kitasatosporales</taxon>
        <taxon>Streptomycetaceae</taxon>
        <taxon>Streptacidiphilus</taxon>
    </lineage>
</organism>